<sequence length="366" mass="37286">MSTNSAHSSLHPEDPSPAAGLLVPRLGSRPSTREERALRRATRAEQGAVPGAARRTRRKNPRASTGAPAETADVSHQESTNPVHSGPSEMPAGHGPPVSARIRAVPEEGGVHAVTVHTAHDSSAELSTVLGENQTMHPADPPFLQRGAADTPHAPSTTPGGQVLADLIPSPHSSPSPAEPVVSHPDVPDAVMDGGAATCNASGGDAREERSEIRVIATSGGDAAGMLSPTVSVDPSLHTASLVDPAVSSSSGSDTAQTDIHTNATGTTQSNLPSLGRGEHFRKPSGNLMLAHRRAIAQARQSPLPTALPQRTDSAHRSPLGAFEAPGTGRPCPSPIGAPGTMTPGGLASAQSAVPTVDPEVTEQRA</sequence>
<gene>
    <name evidence="2" type="ORF">K466DRAFT_606840</name>
</gene>
<evidence type="ECO:0000313" key="2">
    <source>
        <dbReference type="EMBL" id="TFK78593.1"/>
    </source>
</evidence>
<evidence type="ECO:0000313" key="3">
    <source>
        <dbReference type="Proteomes" id="UP000308197"/>
    </source>
</evidence>
<protein>
    <submittedName>
        <fullName evidence="2">Uncharacterized protein</fullName>
    </submittedName>
</protein>
<feature type="region of interest" description="Disordered" evidence="1">
    <location>
        <begin position="303"/>
        <end position="366"/>
    </location>
</feature>
<feature type="region of interest" description="Disordered" evidence="1">
    <location>
        <begin position="147"/>
        <end position="183"/>
    </location>
</feature>
<accession>A0A5C3NYS4</accession>
<reference evidence="2 3" key="1">
    <citation type="journal article" date="2019" name="Nat. Ecol. Evol.">
        <title>Megaphylogeny resolves global patterns of mushroom evolution.</title>
        <authorList>
            <person name="Varga T."/>
            <person name="Krizsan K."/>
            <person name="Foldi C."/>
            <person name="Dima B."/>
            <person name="Sanchez-Garcia M."/>
            <person name="Sanchez-Ramirez S."/>
            <person name="Szollosi G.J."/>
            <person name="Szarkandi J.G."/>
            <person name="Papp V."/>
            <person name="Albert L."/>
            <person name="Andreopoulos W."/>
            <person name="Angelini C."/>
            <person name="Antonin V."/>
            <person name="Barry K.W."/>
            <person name="Bougher N.L."/>
            <person name="Buchanan P."/>
            <person name="Buyck B."/>
            <person name="Bense V."/>
            <person name="Catcheside P."/>
            <person name="Chovatia M."/>
            <person name="Cooper J."/>
            <person name="Damon W."/>
            <person name="Desjardin D."/>
            <person name="Finy P."/>
            <person name="Geml J."/>
            <person name="Haridas S."/>
            <person name="Hughes K."/>
            <person name="Justo A."/>
            <person name="Karasinski D."/>
            <person name="Kautmanova I."/>
            <person name="Kiss B."/>
            <person name="Kocsube S."/>
            <person name="Kotiranta H."/>
            <person name="LaButti K.M."/>
            <person name="Lechner B.E."/>
            <person name="Liimatainen K."/>
            <person name="Lipzen A."/>
            <person name="Lukacs Z."/>
            <person name="Mihaltcheva S."/>
            <person name="Morgado L.N."/>
            <person name="Niskanen T."/>
            <person name="Noordeloos M.E."/>
            <person name="Ohm R.A."/>
            <person name="Ortiz-Santana B."/>
            <person name="Ovrebo C."/>
            <person name="Racz N."/>
            <person name="Riley R."/>
            <person name="Savchenko A."/>
            <person name="Shiryaev A."/>
            <person name="Soop K."/>
            <person name="Spirin V."/>
            <person name="Szebenyi C."/>
            <person name="Tomsovsky M."/>
            <person name="Tulloss R.E."/>
            <person name="Uehling J."/>
            <person name="Grigoriev I.V."/>
            <person name="Vagvolgyi C."/>
            <person name="Papp T."/>
            <person name="Martin F.M."/>
            <person name="Miettinen O."/>
            <person name="Hibbett D.S."/>
            <person name="Nagy L.G."/>
        </authorList>
    </citation>
    <scope>NUCLEOTIDE SEQUENCE [LARGE SCALE GENOMIC DNA]</scope>
    <source>
        <strain evidence="2 3">HHB13444</strain>
    </source>
</reference>
<organism evidence="2 3">
    <name type="scientific">Polyporus arcularius HHB13444</name>
    <dbReference type="NCBI Taxonomy" id="1314778"/>
    <lineage>
        <taxon>Eukaryota</taxon>
        <taxon>Fungi</taxon>
        <taxon>Dikarya</taxon>
        <taxon>Basidiomycota</taxon>
        <taxon>Agaricomycotina</taxon>
        <taxon>Agaricomycetes</taxon>
        <taxon>Polyporales</taxon>
        <taxon>Polyporaceae</taxon>
        <taxon>Polyporus</taxon>
    </lineage>
</organism>
<keyword evidence="3" id="KW-1185">Reference proteome</keyword>
<proteinExistence type="predicted"/>
<name>A0A5C3NYS4_9APHY</name>
<dbReference type="AlphaFoldDB" id="A0A5C3NYS4"/>
<feature type="region of interest" description="Disordered" evidence="1">
    <location>
        <begin position="1"/>
        <end position="105"/>
    </location>
</feature>
<dbReference type="InParanoid" id="A0A5C3NYS4"/>
<feature type="compositionally biased region" description="Polar residues" evidence="1">
    <location>
        <begin position="303"/>
        <end position="312"/>
    </location>
</feature>
<feature type="region of interest" description="Disordered" evidence="1">
    <location>
        <begin position="244"/>
        <end position="280"/>
    </location>
</feature>
<dbReference type="EMBL" id="ML212439">
    <property type="protein sequence ID" value="TFK78593.1"/>
    <property type="molecule type" value="Genomic_DNA"/>
</dbReference>
<feature type="compositionally biased region" description="Polar residues" evidence="1">
    <location>
        <begin position="247"/>
        <end position="273"/>
    </location>
</feature>
<dbReference type="Proteomes" id="UP000308197">
    <property type="component" value="Unassembled WGS sequence"/>
</dbReference>
<evidence type="ECO:0000256" key="1">
    <source>
        <dbReference type="SAM" id="MobiDB-lite"/>
    </source>
</evidence>